<name>A0A3B1BJX2_9ZZZZ</name>
<evidence type="ECO:0008006" key="2">
    <source>
        <dbReference type="Google" id="ProtNLM"/>
    </source>
</evidence>
<proteinExistence type="predicted"/>
<gene>
    <name evidence="1" type="ORF">MNBD_GAMMA25-2138</name>
</gene>
<dbReference type="EMBL" id="UOFY01000075">
    <property type="protein sequence ID" value="VAX11718.1"/>
    <property type="molecule type" value="Genomic_DNA"/>
</dbReference>
<protein>
    <recommendedName>
        <fullName evidence="2">Core-binding (CB) domain-containing protein</fullName>
    </recommendedName>
</protein>
<organism evidence="1">
    <name type="scientific">hydrothermal vent metagenome</name>
    <dbReference type="NCBI Taxonomy" id="652676"/>
    <lineage>
        <taxon>unclassified sequences</taxon>
        <taxon>metagenomes</taxon>
        <taxon>ecological metagenomes</taxon>
    </lineage>
</organism>
<accession>A0A3B1BJX2</accession>
<evidence type="ECO:0000313" key="1">
    <source>
        <dbReference type="EMBL" id="VAX11718.1"/>
    </source>
</evidence>
<reference evidence="1" key="1">
    <citation type="submission" date="2018-06" db="EMBL/GenBank/DDBJ databases">
        <authorList>
            <person name="Zhirakovskaya E."/>
        </authorList>
    </citation>
    <scope>NUCLEOTIDE SEQUENCE</scope>
</reference>
<sequence>MTPSIKSKYNHYYSQLCKHLKLKGLQPKTIAAYSHKVKILFLLVGFFRC</sequence>
<dbReference type="AlphaFoldDB" id="A0A3B1BJX2"/>